<dbReference type="PANTHER" id="PTHR11178">
    <property type="entry name" value="IRON-SULFUR CLUSTER SCAFFOLD PROTEIN NFU-RELATED"/>
    <property type="match status" value="1"/>
</dbReference>
<protein>
    <submittedName>
        <fullName evidence="2">Fe-S cluster biogenesis protein NfuA, 4Fe-4S-binding domain</fullName>
    </submittedName>
</protein>
<dbReference type="STRING" id="927664.SAMN05421780_10953"/>
<dbReference type="GO" id="GO:0005506">
    <property type="term" value="F:iron ion binding"/>
    <property type="evidence" value="ECO:0007669"/>
    <property type="project" value="InterPro"/>
</dbReference>
<evidence type="ECO:0000313" key="3">
    <source>
        <dbReference type="Proteomes" id="UP000199514"/>
    </source>
</evidence>
<dbReference type="RefSeq" id="WP_091514482.1">
    <property type="nucleotide sequence ID" value="NZ_FOLE01000009.1"/>
</dbReference>
<dbReference type="Gene3D" id="3.30.300.130">
    <property type="entry name" value="Fe-S cluster assembly (FSCA)"/>
    <property type="match status" value="1"/>
</dbReference>
<dbReference type="InterPro" id="IPR034904">
    <property type="entry name" value="FSCA_dom_sf"/>
</dbReference>
<dbReference type="EMBL" id="FOLE01000009">
    <property type="protein sequence ID" value="SFC74519.1"/>
    <property type="molecule type" value="Genomic_DNA"/>
</dbReference>
<sequence>MDTNIINQENITQKVEAALDSIRPYLEADGGNVRVLEVTPEGVARLEMLGSCGACPMSPMTLKAGVEEAIKREVPEIVRVEAVNVPAL</sequence>
<name>A0A1I1LNA2_9BACT</name>
<accession>A0A1I1LNA2</accession>
<dbReference type="SUPFAM" id="SSF117916">
    <property type="entry name" value="Fe-S cluster assembly (FSCA) domain-like"/>
    <property type="match status" value="1"/>
</dbReference>
<dbReference type="Pfam" id="PF01106">
    <property type="entry name" value="NifU"/>
    <property type="match status" value="1"/>
</dbReference>
<evidence type="ECO:0000259" key="1">
    <source>
        <dbReference type="Pfam" id="PF01106"/>
    </source>
</evidence>
<dbReference type="InterPro" id="IPR001075">
    <property type="entry name" value="NIF_FeS_clus_asmbl_NifU_C"/>
</dbReference>
<organism evidence="2 3">
    <name type="scientific">Flexibacter flexilis DSM 6793</name>
    <dbReference type="NCBI Taxonomy" id="927664"/>
    <lineage>
        <taxon>Bacteria</taxon>
        <taxon>Pseudomonadati</taxon>
        <taxon>Bacteroidota</taxon>
        <taxon>Cytophagia</taxon>
        <taxon>Cytophagales</taxon>
        <taxon>Flexibacteraceae</taxon>
        <taxon>Flexibacter</taxon>
    </lineage>
</organism>
<reference evidence="2 3" key="1">
    <citation type="submission" date="2016-10" db="EMBL/GenBank/DDBJ databases">
        <authorList>
            <person name="de Groot N.N."/>
        </authorList>
    </citation>
    <scope>NUCLEOTIDE SEQUENCE [LARGE SCALE GENOMIC DNA]</scope>
    <source>
        <strain evidence="2 3">DSM 6793</strain>
    </source>
</reference>
<feature type="domain" description="NIF system FeS cluster assembly NifU C-terminal" evidence="1">
    <location>
        <begin position="15"/>
        <end position="81"/>
    </location>
</feature>
<dbReference type="AlphaFoldDB" id="A0A1I1LNA2"/>
<dbReference type="OrthoDB" id="9796965at2"/>
<gene>
    <name evidence="2" type="ORF">SAMN05421780_10953</name>
</gene>
<proteinExistence type="predicted"/>
<keyword evidence="3" id="KW-1185">Reference proteome</keyword>
<dbReference type="GO" id="GO:0016226">
    <property type="term" value="P:iron-sulfur cluster assembly"/>
    <property type="evidence" value="ECO:0007669"/>
    <property type="project" value="InterPro"/>
</dbReference>
<dbReference type="GO" id="GO:0051536">
    <property type="term" value="F:iron-sulfur cluster binding"/>
    <property type="evidence" value="ECO:0007669"/>
    <property type="project" value="InterPro"/>
</dbReference>
<dbReference type="Proteomes" id="UP000199514">
    <property type="component" value="Unassembled WGS sequence"/>
</dbReference>
<evidence type="ECO:0000313" key="2">
    <source>
        <dbReference type="EMBL" id="SFC74519.1"/>
    </source>
</evidence>